<name>A0ACC0WQK5_9STRA</name>
<protein>
    <submittedName>
        <fullName evidence="1">Uncharacterized protein</fullName>
    </submittedName>
</protein>
<accession>A0ACC0WQK5</accession>
<proteinExistence type="predicted"/>
<reference evidence="1 2" key="1">
    <citation type="journal article" date="2022" name="bioRxiv">
        <title>The genome of the oomycete Peronosclerospora sorghi, a cosmopolitan pathogen of maize and sorghum, is inflated with dispersed pseudogenes.</title>
        <authorList>
            <person name="Fletcher K."/>
            <person name="Martin F."/>
            <person name="Isakeit T."/>
            <person name="Cavanaugh K."/>
            <person name="Magill C."/>
            <person name="Michelmore R."/>
        </authorList>
    </citation>
    <scope>NUCLEOTIDE SEQUENCE [LARGE SCALE GENOMIC DNA]</scope>
    <source>
        <strain evidence="1">P6</strain>
    </source>
</reference>
<evidence type="ECO:0000313" key="2">
    <source>
        <dbReference type="Proteomes" id="UP001163321"/>
    </source>
</evidence>
<organism evidence="1 2">
    <name type="scientific">Peronosclerospora sorghi</name>
    <dbReference type="NCBI Taxonomy" id="230839"/>
    <lineage>
        <taxon>Eukaryota</taxon>
        <taxon>Sar</taxon>
        <taxon>Stramenopiles</taxon>
        <taxon>Oomycota</taxon>
        <taxon>Peronosporomycetes</taxon>
        <taxon>Peronosporales</taxon>
        <taxon>Peronosporaceae</taxon>
        <taxon>Peronosclerospora</taxon>
    </lineage>
</organism>
<keyword evidence="2" id="KW-1185">Reference proteome</keyword>
<evidence type="ECO:0000313" key="1">
    <source>
        <dbReference type="EMBL" id="KAI9920955.1"/>
    </source>
</evidence>
<dbReference type="Proteomes" id="UP001163321">
    <property type="component" value="Chromosome 1"/>
</dbReference>
<gene>
    <name evidence="1" type="ORF">PsorP6_000506</name>
</gene>
<comment type="caution">
    <text evidence="1">The sequence shown here is derived from an EMBL/GenBank/DDBJ whole genome shotgun (WGS) entry which is preliminary data.</text>
</comment>
<dbReference type="EMBL" id="CM047580">
    <property type="protein sequence ID" value="KAI9920955.1"/>
    <property type="molecule type" value="Genomic_DNA"/>
</dbReference>
<sequence length="125" mass="14170">MKQIRPGEARMYDRACLGLYEKEVKERLARGESHTIRLRIPEGKTIVKDILRGYVQFDYVGSDDQVLMKSDGNPTSHLANVVDDHAMRISHVIRGDEWLPSTPKHVILYKALGYEAPTVCGNYIG</sequence>